<evidence type="ECO:0000313" key="6">
    <source>
        <dbReference type="Proteomes" id="UP001314796"/>
    </source>
</evidence>
<dbReference type="InterPro" id="IPR003833">
    <property type="entry name" value="CT_C_D"/>
</dbReference>
<evidence type="ECO:0000259" key="4">
    <source>
        <dbReference type="SMART" id="SM00796"/>
    </source>
</evidence>
<name>A0ABS2NKQ2_9FIRM</name>
<dbReference type="NCBIfam" id="TIGR00370">
    <property type="entry name" value="5-oxoprolinase subunit PxpB"/>
    <property type="match status" value="1"/>
</dbReference>
<dbReference type="RefSeq" id="WP_204399797.1">
    <property type="nucleotide sequence ID" value="NZ_JAFBEE010000001.1"/>
</dbReference>
<gene>
    <name evidence="5" type="ORF">JOC73_000012</name>
</gene>
<dbReference type="SMART" id="SM00796">
    <property type="entry name" value="AHS1"/>
    <property type="match status" value="1"/>
</dbReference>
<keyword evidence="2" id="KW-0378">Hydrolase</keyword>
<reference evidence="5 6" key="1">
    <citation type="submission" date="2021-01" db="EMBL/GenBank/DDBJ databases">
        <title>Genomic Encyclopedia of Type Strains, Phase IV (KMG-IV): sequencing the most valuable type-strain genomes for metagenomic binning, comparative biology and taxonomic classification.</title>
        <authorList>
            <person name="Goeker M."/>
        </authorList>
    </citation>
    <scope>NUCLEOTIDE SEQUENCE [LARGE SCALE GENOMIC DNA]</scope>
    <source>
        <strain evidence="5 6">DSM 25890</strain>
    </source>
</reference>
<dbReference type="Gene3D" id="3.30.1360.40">
    <property type="match status" value="1"/>
</dbReference>
<dbReference type="GO" id="GO:0004860">
    <property type="term" value="F:protein kinase inhibitor activity"/>
    <property type="evidence" value="ECO:0007669"/>
    <property type="project" value="UniProtKB-KW"/>
</dbReference>
<dbReference type="Proteomes" id="UP001314796">
    <property type="component" value="Unassembled WGS sequence"/>
</dbReference>
<accession>A0ABS2NKQ2</accession>
<keyword evidence="3" id="KW-0067">ATP-binding</keyword>
<dbReference type="EMBL" id="JAFBEE010000001">
    <property type="protein sequence ID" value="MBM7613504.1"/>
    <property type="molecule type" value="Genomic_DNA"/>
</dbReference>
<keyword evidence="6" id="KW-1185">Reference proteome</keyword>
<sequence length="242" mass="27351">MELKFNFFPAGDNGIILQLGENISKEINGKIRRIVYWINESKDEFKEVIEVVPTYTTILIIYDPLQSSYGQLVRKLQAVGKLGRGQQLPPARIIHVPVVYGGDFGPDLAFVAEHNNLSEAEVIQLHKSEKYLIYMIGFTPGFPYLGGMRKEIATPRLKVPREKISAGAVGIAGNQTGIYPIESPGGWQLIGRTPLDLFNPYREPAVLFQAGDYIKFVEITRDEYIRIEDEVKQGTYHLKMSY</sequence>
<feature type="domain" description="Carboxyltransferase" evidence="4">
    <location>
        <begin position="5"/>
        <end position="208"/>
    </location>
</feature>
<dbReference type="InterPro" id="IPR029000">
    <property type="entry name" value="Cyclophilin-like_dom_sf"/>
</dbReference>
<protein>
    <submittedName>
        <fullName evidence="5">KipI family sensor histidine kinase inhibitor</fullName>
    </submittedName>
</protein>
<keyword evidence="5" id="KW-0649">Protein kinase inhibitor</keyword>
<dbReference type="SUPFAM" id="SSF160467">
    <property type="entry name" value="PH0987 N-terminal domain-like"/>
    <property type="match status" value="1"/>
</dbReference>
<keyword evidence="1" id="KW-0547">Nucleotide-binding</keyword>
<dbReference type="InterPro" id="IPR010016">
    <property type="entry name" value="PxpB"/>
</dbReference>
<evidence type="ECO:0000256" key="3">
    <source>
        <dbReference type="ARBA" id="ARBA00022840"/>
    </source>
</evidence>
<dbReference type="Gene3D" id="2.40.100.10">
    <property type="entry name" value="Cyclophilin-like"/>
    <property type="match status" value="1"/>
</dbReference>
<evidence type="ECO:0000256" key="2">
    <source>
        <dbReference type="ARBA" id="ARBA00022801"/>
    </source>
</evidence>
<dbReference type="PANTHER" id="PTHR34698">
    <property type="entry name" value="5-OXOPROLINASE SUBUNIT B"/>
    <property type="match status" value="1"/>
</dbReference>
<proteinExistence type="predicted"/>
<evidence type="ECO:0000313" key="5">
    <source>
        <dbReference type="EMBL" id="MBM7613504.1"/>
    </source>
</evidence>
<organism evidence="5 6">
    <name type="scientific">Alkaliphilus hydrothermalis</name>
    <dbReference type="NCBI Taxonomy" id="1482730"/>
    <lineage>
        <taxon>Bacteria</taxon>
        <taxon>Bacillati</taxon>
        <taxon>Bacillota</taxon>
        <taxon>Clostridia</taxon>
        <taxon>Peptostreptococcales</taxon>
        <taxon>Natronincolaceae</taxon>
        <taxon>Alkaliphilus</taxon>
    </lineage>
</organism>
<comment type="caution">
    <text evidence="5">The sequence shown here is derived from an EMBL/GenBank/DDBJ whole genome shotgun (WGS) entry which is preliminary data.</text>
</comment>
<dbReference type="Pfam" id="PF02682">
    <property type="entry name" value="CT_C_D"/>
    <property type="match status" value="1"/>
</dbReference>
<dbReference type="SUPFAM" id="SSF50891">
    <property type="entry name" value="Cyclophilin-like"/>
    <property type="match status" value="1"/>
</dbReference>
<dbReference type="PANTHER" id="PTHR34698:SF2">
    <property type="entry name" value="5-OXOPROLINASE SUBUNIT B"/>
    <property type="match status" value="1"/>
</dbReference>
<evidence type="ECO:0000256" key="1">
    <source>
        <dbReference type="ARBA" id="ARBA00022741"/>
    </source>
</evidence>